<dbReference type="InterPro" id="IPR028082">
    <property type="entry name" value="Peripla_BP_I"/>
</dbReference>
<dbReference type="EMBL" id="JACIJG010000020">
    <property type="protein sequence ID" value="MBB5703934.1"/>
    <property type="molecule type" value="Genomic_DNA"/>
</dbReference>
<keyword evidence="1" id="KW-0805">Transcription regulation</keyword>
<dbReference type="Gene3D" id="1.10.260.40">
    <property type="entry name" value="lambda repressor-like DNA-binding domains"/>
    <property type="match status" value="1"/>
</dbReference>
<feature type="domain" description="HTH lacI-type" evidence="4">
    <location>
        <begin position="15"/>
        <end position="69"/>
    </location>
</feature>
<evidence type="ECO:0000256" key="2">
    <source>
        <dbReference type="ARBA" id="ARBA00023125"/>
    </source>
</evidence>
<dbReference type="Pfam" id="PF00532">
    <property type="entry name" value="Peripla_BP_1"/>
    <property type="match status" value="1"/>
</dbReference>
<proteinExistence type="predicted"/>
<dbReference type="InterPro" id="IPR001761">
    <property type="entry name" value="Peripla_BP/Lac1_sug-bd_dom"/>
</dbReference>
<dbReference type="SUPFAM" id="SSF47413">
    <property type="entry name" value="lambda repressor-like DNA-binding domains"/>
    <property type="match status" value="1"/>
</dbReference>
<dbReference type="CDD" id="cd06278">
    <property type="entry name" value="PBP1_LacI-like"/>
    <property type="match status" value="1"/>
</dbReference>
<dbReference type="RefSeq" id="WP_183656546.1">
    <property type="nucleotide sequence ID" value="NZ_JACIJG010000020.1"/>
</dbReference>
<dbReference type="InterPro" id="IPR000843">
    <property type="entry name" value="HTH_LacI"/>
</dbReference>
<dbReference type="SMART" id="SM00354">
    <property type="entry name" value="HTH_LACI"/>
    <property type="match status" value="1"/>
</dbReference>
<name>A0A7W9EN03_9HYPH</name>
<evidence type="ECO:0000259" key="4">
    <source>
        <dbReference type="PROSITE" id="PS50932"/>
    </source>
</evidence>
<reference evidence="5 6" key="1">
    <citation type="submission" date="2020-08" db="EMBL/GenBank/DDBJ databases">
        <title>Genomic Encyclopedia of Type Strains, Phase IV (KMG-IV): sequencing the most valuable type-strain genomes for metagenomic binning, comparative biology and taxonomic classification.</title>
        <authorList>
            <person name="Goeker M."/>
        </authorList>
    </citation>
    <scope>NUCLEOTIDE SEQUENCE [LARGE SCALE GENOMIC DNA]</scope>
    <source>
        <strain evidence="5 6">DSM 26944</strain>
    </source>
</reference>
<keyword evidence="3" id="KW-0804">Transcription</keyword>
<protein>
    <submittedName>
        <fullName evidence="5">DNA-binding LacI/PurR family transcriptional regulator</fullName>
    </submittedName>
</protein>
<evidence type="ECO:0000256" key="3">
    <source>
        <dbReference type="ARBA" id="ARBA00023163"/>
    </source>
</evidence>
<dbReference type="Pfam" id="PF00356">
    <property type="entry name" value="LacI"/>
    <property type="match status" value="1"/>
</dbReference>
<organism evidence="5 6">
    <name type="scientific">Brucella daejeonensis</name>
    <dbReference type="NCBI Taxonomy" id="659015"/>
    <lineage>
        <taxon>Bacteria</taxon>
        <taxon>Pseudomonadati</taxon>
        <taxon>Pseudomonadota</taxon>
        <taxon>Alphaproteobacteria</taxon>
        <taxon>Hyphomicrobiales</taxon>
        <taxon>Brucellaceae</taxon>
        <taxon>Brucella/Ochrobactrum group</taxon>
        <taxon>Brucella</taxon>
    </lineage>
</organism>
<dbReference type="PROSITE" id="PS50932">
    <property type="entry name" value="HTH_LACI_2"/>
    <property type="match status" value="1"/>
</dbReference>
<evidence type="ECO:0000313" key="6">
    <source>
        <dbReference type="Proteomes" id="UP000555546"/>
    </source>
</evidence>
<dbReference type="InterPro" id="IPR010982">
    <property type="entry name" value="Lambda_DNA-bd_dom_sf"/>
</dbReference>
<sequence length="345" mass="37777">MTTFHELNASKKGIVTAADVARLAGVSQPTVSRALADNPLVSPKTRKLVQEIAASLGYRPNAMARSLSLQRSGLIAVVCGFMDNPFYWDIVRQTSERLQMLDLQVLLFSVGPNDNFDDILHKVLQYQVDGLIVLSAVLSSKAITQCKQAGLPVVLFNRHIDDSDLNAVCCDNIEGGRNVARLLIKTGHKSFGYISGTEDTSTNRDRFKGFTERLTEAGFPMPTVEHGDYTYGGGREAVKRLILQGDKPDAIFCANDIMAIGALDGLRIDLKLNVPEDISLVGFDDIAMAGWSGVELTTVQQQGDRMIGATLDILKANIENPDMKSVFHREPGRLIIRKTVRLGMT</sequence>
<evidence type="ECO:0000313" key="5">
    <source>
        <dbReference type="EMBL" id="MBB5703934.1"/>
    </source>
</evidence>
<dbReference type="PANTHER" id="PTHR30146:SF109">
    <property type="entry name" value="HTH-TYPE TRANSCRIPTIONAL REGULATOR GALS"/>
    <property type="match status" value="1"/>
</dbReference>
<dbReference type="AlphaFoldDB" id="A0A7W9EN03"/>
<dbReference type="Proteomes" id="UP000555546">
    <property type="component" value="Unassembled WGS sequence"/>
</dbReference>
<keyword evidence="6" id="KW-1185">Reference proteome</keyword>
<evidence type="ECO:0000256" key="1">
    <source>
        <dbReference type="ARBA" id="ARBA00023015"/>
    </source>
</evidence>
<dbReference type="Gene3D" id="3.40.50.2300">
    <property type="match status" value="2"/>
</dbReference>
<dbReference type="CDD" id="cd01392">
    <property type="entry name" value="HTH_LacI"/>
    <property type="match status" value="1"/>
</dbReference>
<dbReference type="PANTHER" id="PTHR30146">
    <property type="entry name" value="LACI-RELATED TRANSCRIPTIONAL REPRESSOR"/>
    <property type="match status" value="1"/>
</dbReference>
<comment type="caution">
    <text evidence="5">The sequence shown here is derived from an EMBL/GenBank/DDBJ whole genome shotgun (WGS) entry which is preliminary data.</text>
</comment>
<dbReference type="GO" id="GO:0000976">
    <property type="term" value="F:transcription cis-regulatory region binding"/>
    <property type="evidence" value="ECO:0007669"/>
    <property type="project" value="TreeGrafter"/>
</dbReference>
<keyword evidence="2 5" id="KW-0238">DNA-binding</keyword>
<dbReference type="SUPFAM" id="SSF53822">
    <property type="entry name" value="Periplasmic binding protein-like I"/>
    <property type="match status" value="1"/>
</dbReference>
<dbReference type="GO" id="GO:0003700">
    <property type="term" value="F:DNA-binding transcription factor activity"/>
    <property type="evidence" value="ECO:0007669"/>
    <property type="project" value="TreeGrafter"/>
</dbReference>
<gene>
    <name evidence="5" type="ORF">FHS76_003849</name>
</gene>
<accession>A0A7W9EN03</accession>